<dbReference type="PANTHER" id="PTHR39188:SF3">
    <property type="entry name" value="STAGE IV SPORULATION PROTEIN FB"/>
    <property type="match status" value="1"/>
</dbReference>
<evidence type="ECO:0000259" key="13">
    <source>
        <dbReference type="Pfam" id="PF02163"/>
    </source>
</evidence>
<evidence type="ECO:0000256" key="9">
    <source>
        <dbReference type="ARBA" id="ARBA00022989"/>
    </source>
</evidence>
<keyword evidence="6" id="KW-0479">Metal-binding</keyword>
<evidence type="ECO:0000256" key="8">
    <source>
        <dbReference type="ARBA" id="ARBA00022833"/>
    </source>
</evidence>
<keyword evidence="4" id="KW-0645">Protease</keyword>
<evidence type="ECO:0000256" key="3">
    <source>
        <dbReference type="ARBA" id="ARBA00007931"/>
    </source>
</evidence>
<accession>A0A174FGK0</accession>
<dbReference type="GO" id="GO:0016020">
    <property type="term" value="C:membrane"/>
    <property type="evidence" value="ECO:0007669"/>
    <property type="project" value="UniProtKB-SubCell"/>
</dbReference>
<evidence type="ECO:0000256" key="1">
    <source>
        <dbReference type="ARBA" id="ARBA00001947"/>
    </source>
</evidence>
<evidence type="ECO:0000256" key="11">
    <source>
        <dbReference type="ARBA" id="ARBA00023136"/>
    </source>
</evidence>
<dbReference type="EMBL" id="CYZX01000010">
    <property type="protein sequence ID" value="CUO48657.1"/>
    <property type="molecule type" value="Genomic_DNA"/>
</dbReference>
<name>A0A174FGK0_9CLOT</name>
<keyword evidence="8" id="KW-0862">Zinc</keyword>
<keyword evidence="9 12" id="KW-1133">Transmembrane helix</keyword>
<keyword evidence="5 12" id="KW-0812">Transmembrane</keyword>
<dbReference type="GO" id="GO:0046872">
    <property type="term" value="F:metal ion binding"/>
    <property type="evidence" value="ECO:0007669"/>
    <property type="project" value="UniProtKB-KW"/>
</dbReference>
<dbReference type="AlphaFoldDB" id="A0A174FGK0"/>
<feature type="transmembrane region" description="Helical" evidence="12">
    <location>
        <begin position="12"/>
        <end position="37"/>
    </location>
</feature>
<dbReference type="PANTHER" id="PTHR39188">
    <property type="entry name" value="MEMBRANE-ASSOCIATED ZINC METALLOPROTEASE M50B"/>
    <property type="match status" value="1"/>
</dbReference>
<evidence type="ECO:0000256" key="2">
    <source>
        <dbReference type="ARBA" id="ARBA00004141"/>
    </source>
</evidence>
<dbReference type="GO" id="GO:0006508">
    <property type="term" value="P:proteolysis"/>
    <property type="evidence" value="ECO:0007669"/>
    <property type="project" value="UniProtKB-KW"/>
</dbReference>
<proteinExistence type="inferred from homology"/>
<organism evidence="14 15">
    <name type="scientific">Clostridium disporicum</name>
    <dbReference type="NCBI Taxonomy" id="84024"/>
    <lineage>
        <taxon>Bacteria</taxon>
        <taxon>Bacillati</taxon>
        <taxon>Bacillota</taxon>
        <taxon>Clostridia</taxon>
        <taxon>Eubacteriales</taxon>
        <taxon>Clostridiaceae</taxon>
        <taxon>Clostridium</taxon>
    </lineage>
</organism>
<dbReference type="EC" id="3.4.24.-" evidence="14"/>
<gene>
    <name evidence="14" type="primary">spoIVFB</name>
    <name evidence="14" type="ORF">ERS852471_01646</name>
</gene>
<feature type="transmembrane region" description="Helical" evidence="12">
    <location>
        <begin position="150"/>
        <end position="172"/>
    </location>
</feature>
<evidence type="ECO:0000256" key="6">
    <source>
        <dbReference type="ARBA" id="ARBA00022723"/>
    </source>
</evidence>
<protein>
    <submittedName>
        <fullName evidence="14">Peptidase M50</fullName>
        <ecNumber evidence="14">3.4.24.-</ecNumber>
    </submittedName>
</protein>
<evidence type="ECO:0000256" key="12">
    <source>
        <dbReference type="SAM" id="Phobius"/>
    </source>
</evidence>
<dbReference type="Proteomes" id="UP000095594">
    <property type="component" value="Unassembled WGS sequence"/>
</dbReference>
<reference evidence="14 15" key="1">
    <citation type="submission" date="2015-09" db="EMBL/GenBank/DDBJ databases">
        <authorList>
            <consortium name="Pathogen Informatics"/>
        </authorList>
    </citation>
    <scope>NUCLEOTIDE SEQUENCE [LARGE SCALE GENOMIC DNA]</scope>
    <source>
        <strain evidence="14 15">2789STDY5834856</strain>
    </source>
</reference>
<feature type="domain" description="Peptidase M50" evidence="13">
    <location>
        <begin position="105"/>
        <end position="159"/>
    </location>
</feature>
<evidence type="ECO:0000256" key="10">
    <source>
        <dbReference type="ARBA" id="ARBA00023049"/>
    </source>
</evidence>
<comment type="cofactor">
    <cofactor evidence="1">
        <name>Zn(2+)</name>
        <dbReference type="ChEBI" id="CHEBI:29105"/>
    </cofactor>
</comment>
<keyword evidence="7 14" id="KW-0378">Hydrolase</keyword>
<dbReference type="InterPro" id="IPR008915">
    <property type="entry name" value="Peptidase_M50"/>
</dbReference>
<evidence type="ECO:0000256" key="5">
    <source>
        <dbReference type="ARBA" id="ARBA00022692"/>
    </source>
</evidence>
<feature type="domain" description="Peptidase M50" evidence="13">
    <location>
        <begin position="31"/>
        <end position="100"/>
    </location>
</feature>
<sequence>MKFKRWKQILLSEFLLVAVLINIDKTFLLSCICILIHEFSHILVAKMKGSKFNNLQFHIYGAKVELMDLEELTNKDKLIIYMSGAMSNIIIMIVSAILFKYTNKEIFEILFKLNFGLAFFNLLPAYPLDGARIMEIILSRKITYKRAQKIISIISYTIAAFFILISVSAAIFLKKFNISLFLIGIIMIDITSTEEEATMYILMGNVFKKRSNIIRNGFIENRTISVYYKQGLVKLLTYIDKNRFNSFYVLDDDMKLIYVLNEDELVEALKIYGNISLEDYVKNKNDSS</sequence>
<dbReference type="RefSeq" id="WP_055265515.1">
    <property type="nucleotide sequence ID" value="NZ_CABIXQ010000010.1"/>
</dbReference>
<comment type="subcellular location">
    <subcellularLocation>
        <location evidence="2">Membrane</location>
        <topology evidence="2">Multi-pass membrane protein</topology>
    </subcellularLocation>
</comment>
<comment type="similarity">
    <text evidence="3">Belongs to the peptidase M50B family.</text>
</comment>
<dbReference type="GO" id="GO:0008237">
    <property type="term" value="F:metallopeptidase activity"/>
    <property type="evidence" value="ECO:0007669"/>
    <property type="project" value="UniProtKB-KW"/>
</dbReference>
<dbReference type="OrthoDB" id="166377at2"/>
<evidence type="ECO:0000313" key="15">
    <source>
        <dbReference type="Proteomes" id="UP000095594"/>
    </source>
</evidence>
<evidence type="ECO:0000313" key="14">
    <source>
        <dbReference type="EMBL" id="CUO48657.1"/>
    </source>
</evidence>
<dbReference type="Pfam" id="PF02163">
    <property type="entry name" value="Peptidase_M50"/>
    <property type="match status" value="2"/>
</dbReference>
<keyword evidence="10" id="KW-0482">Metalloprotease</keyword>
<evidence type="ECO:0000256" key="7">
    <source>
        <dbReference type="ARBA" id="ARBA00022801"/>
    </source>
</evidence>
<evidence type="ECO:0000256" key="4">
    <source>
        <dbReference type="ARBA" id="ARBA00022670"/>
    </source>
</evidence>
<feature type="transmembrane region" description="Helical" evidence="12">
    <location>
        <begin position="78"/>
        <end position="99"/>
    </location>
</feature>
<keyword evidence="11 12" id="KW-0472">Membrane</keyword>